<dbReference type="RefSeq" id="WP_252620654.1">
    <property type="nucleotide sequence ID" value="NZ_CP099490.1"/>
</dbReference>
<dbReference type="NCBIfam" id="TIGR03252">
    <property type="entry name" value="HhH-GPD-type base excision DNA repair protein"/>
    <property type="match status" value="1"/>
</dbReference>
<dbReference type="InterPro" id="IPR011257">
    <property type="entry name" value="DNA_glycosylase"/>
</dbReference>
<dbReference type="Pfam" id="PF00730">
    <property type="entry name" value="HhH-GPD"/>
    <property type="match status" value="1"/>
</dbReference>
<proteinExistence type="predicted"/>
<accession>A0ABY4YGX5</accession>
<reference evidence="2" key="1">
    <citation type="submission" date="2022-06" db="EMBL/GenBank/DDBJ databases">
        <title>Ornithinimicrobium JY.X270.</title>
        <authorList>
            <person name="Huang Y."/>
        </authorList>
    </citation>
    <scope>NUCLEOTIDE SEQUENCE</scope>
    <source>
        <strain evidence="2">JY.X270</strain>
    </source>
</reference>
<keyword evidence="3" id="KW-1185">Reference proteome</keyword>
<dbReference type="Proteomes" id="UP001056535">
    <property type="component" value="Chromosome"/>
</dbReference>
<evidence type="ECO:0000313" key="2">
    <source>
        <dbReference type="EMBL" id="USQ76021.1"/>
    </source>
</evidence>
<dbReference type="SUPFAM" id="SSF48150">
    <property type="entry name" value="DNA-glycosylase"/>
    <property type="match status" value="1"/>
</dbReference>
<name>A0ABY4YGX5_9MICO</name>
<dbReference type="InterPro" id="IPR017658">
    <property type="entry name" value="HhH-GPD_base_excis"/>
</dbReference>
<feature type="domain" description="HhH-GPD" evidence="1">
    <location>
        <begin position="26"/>
        <end position="185"/>
    </location>
</feature>
<evidence type="ECO:0000259" key="1">
    <source>
        <dbReference type="Pfam" id="PF00730"/>
    </source>
</evidence>
<dbReference type="EMBL" id="CP099490">
    <property type="protein sequence ID" value="USQ76021.1"/>
    <property type="molecule type" value="Genomic_DNA"/>
</dbReference>
<organism evidence="2 3">
    <name type="scientific">Ornithinimicrobium cryptoxanthini</name>
    <dbReference type="NCBI Taxonomy" id="2934161"/>
    <lineage>
        <taxon>Bacteria</taxon>
        <taxon>Bacillati</taxon>
        <taxon>Actinomycetota</taxon>
        <taxon>Actinomycetes</taxon>
        <taxon>Micrococcales</taxon>
        <taxon>Ornithinimicrobiaceae</taxon>
        <taxon>Ornithinimicrobium</taxon>
    </lineage>
</organism>
<evidence type="ECO:0000313" key="3">
    <source>
        <dbReference type="Proteomes" id="UP001056535"/>
    </source>
</evidence>
<protein>
    <submittedName>
        <fullName evidence="2">Fe-S cluster assembly protein HesB</fullName>
    </submittedName>
</protein>
<gene>
    <name evidence="2" type="ORF">NF557_15710</name>
</gene>
<dbReference type="InterPro" id="IPR003265">
    <property type="entry name" value="HhH-GPD_domain"/>
</dbReference>
<dbReference type="Gene3D" id="1.10.340.30">
    <property type="entry name" value="Hypothetical protein, domain 2"/>
    <property type="match status" value="1"/>
</dbReference>
<sequence length="195" mass="20833">MRRELHLAGDPEADAVLAQNPFALLVGMLLDQQIPMEVAFAGPKKLVDRLGDCDAAQIAAMDPDQFIAVCATPPAVHRFPKSMGQRIHDLATTIVTDYGGDTGSIWAIGHPDGATVLKRLKALPGFGDQKARIFLALLGKQRGLAAKDWREAAGDYGDPDARMSIADVVDDQSLAQVRAYKKEQKAAAKAAKASS</sequence>